<evidence type="ECO:0000256" key="1">
    <source>
        <dbReference type="ARBA" id="ARBA00022723"/>
    </source>
</evidence>
<dbReference type="Pfam" id="PF01753">
    <property type="entry name" value="zf-MYND"/>
    <property type="match status" value="1"/>
</dbReference>
<protein>
    <recommendedName>
        <fullName evidence="5">MYND-type domain-containing protein</fullName>
    </recommendedName>
</protein>
<keyword evidence="1" id="KW-0479">Metal-binding</keyword>
<dbReference type="OrthoDB" id="432970at2759"/>
<dbReference type="Gene3D" id="6.10.140.2220">
    <property type="match status" value="1"/>
</dbReference>
<evidence type="ECO:0000259" key="5">
    <source>
        <dbReference type="PROSITE" id="PS50865"/>
    </source>
</evidence>
<sequence>MAHPLVFPGKHFFYPIGNTSAVCMTRDIAPEEPANILLLGCGDPRNVLYTIFCEPDTRRRALDVTCCDFDPGVLARNVLLLTMIVDKCSSDAIWNIFFHIYLDQNSHETLVGHCKKLVAISDNLRHWSESPYGSFIRMGTEYTLSELRRLWSLYGDMQNLPPVRTKVIRDAFAKQANSTPFNMNLSAARSAGPTMQKAIQVNSIQFNQYQKTGVTFTDAEEIAAAKLLNPTFAYSLHGEGCSVHYGTDPLIPFHLAPVFGNAHGTVSVENVVTAAREQFRDWCGVFQTSVTSPAAAIPVIRFIVAEATALCKAFSQYATAGTLESGIPVTQWTTQSIRLDSREYQSGGAPVRFNVVDASNLDDHIGLLNVLLASAPLLSLSAPSDVLYTESLLVKGEDATKEFKEKLCADITVMSLLTGLCPVDYLSGFSSRSNTHELVLHTVIQKMSSSQPKSLQFHQVTTWKPPSCGDATAPQARLSLRPPVFELSQLGTFLYDTYHQLFDEQDAIPVGTVDQSIFLRAFAVSNLFHYIRESFVLLLKLVLDRLQLSHDQWLVVMSRFVSLCNEDRSRSLESGNRQDLFSQLYYHGVCTMPFLKTEAKIGRLSSWKVVPILVRIILVVPREKLSILQGSAEKVGGTPLLQCVIKGKQMHSKFSSVNAAFGRVTSRGTKSDPRVAFEEDPEGLNGTSSLVVSFTAATINITEREPPENLRVCLVLYSTPSATLLAPEFGLDLIIFGAKLMDESFVHVLPEQPSPSNTSYVEPVPRGVHSDVNGTHAIGTASPVSVELDEQCEMVSLFTSRISIENDEIKRAFTARENPSISQVSPCVMRLTFNSHSQDVLFPFPVIGSQSRLRLARKSLYIEVVVPAYGPFKDDGMKLNPFPMIQTDETFNLFSIHRVNLDRMPILDMTAKEIDKWLNPHISSMMSKRERSIRKHKKDDTLMHIKDSLHTIFARSSGIQMGPPRRVLALRDQATTDCDTIIFIADLRFDLQFHTIVCSGYVLPLTPDLMDKIGAQFSELVRAGDIVQVTMFNEEATAWKQLLPALVERCRLTWVHGPNCEYKGKGKVPLSTDMHENPLCSCGMGKNVEGMTRESLWRPLAPYVTRIALSPLFAVSYLEAVGRDPSLYRCYVCRGKGKPKIMTCSGCKKVRYCSEACQKRHWPVHKAKCKM</sequence>
<keyword evidence="3" id="KW-0862">Zinc</keyword>
<dbReference type="InterPro" id="IPR002893">
    <property type="entry name" value="Znf_MYND"/>
</dbReference>
<evidence type="ECO:0000313" key="7">
    <source>
        <dbReference type="Proteomes" id="UP000218811"/>
    </source>
</evidence>
<feature type="domain" description="MYND-type" evidence="5">
    <location>
        <begin position="1130"/>
        <end position="1169"/>
    </location>
</feature>
<dbReference type="SUPFAM" id="SSF144232">
    <property type="entry name" value="HIT/MYND zinc finger-like"/>
    <property type="match status" value="1"/>
</dbReference>
<evidence type="ECO:0000256" key="4">
    <source>
        <dbReference type="PROSITE-ProRule" id="PRU00134"/>
    </source>
</evidence>
<evidence type="ECO:0000256" key="2">
    <source>
        <dbReference type="ARBA" id="ARBA00022771"/>
    </source>
</evidence>
<evidence type="ECO:0000313" key="6">
    <source>
        <dbReference type="EMBL" id="PCH40852.1"/>
    </source>
</evidence>
<keyword evidence="7" id="KW-1185">Reference proteome</keyword>
<dbReference type="OMA" id="PRNISMI"/>
<dbReference type="PANTHER" id="PTHR10237">
    <property type="entry name" value="DEFORMED EPIDERMAL AUTOREGULATORY FACTOR 1 HOMOLOG SUPPRESSIN"/>
    <property type="match status" value="1"/>
</dbReference>
<proteinExistence type="predicted"/>
<evidence type="ECO:0000256" key="3">
    <source>
        <dbReference type="ARBA" id="ARBA00022833"/>
    </source>
</evidence>
<dbReference type="AlphaFoldDB" id="A0A2H3JF45"/>
<dbReference type="Proteomes" id="UP000218811">
    <property type="component" value="Unassembled WGS sequence"/>
</dbReference>
<dbReference type="Pfam" id="PF14737">
    <property type="entry name" value="DUF4470"/>
    <property type="match status" value="1"/>
</dbReference>
<dbReference type="InterPro" id="IPR027974">
    <property type="entry name" value="DUF4470"/>
</dbReference>
<name>A0A2H3JF45_WOLCO</name>
<dbReference type="PROSITE" id="PS50865">
    <property type="entry name" value="ZF_MYND_2"/>
    <property type="match status" value="1"/>
</dbReference>
<dbReference type="PANTHER" id="PTHR10237:SF14">
    <property type="entry name" value="MYND-TYPE DOMAIN-CONTAINING PROTEIN"/>
    <property type="match status" value="1"/>
</dbReference>
<keyword evidence="2 4" id="KW-0863">Zinc-finger</keyword>
<reference evidence="6 7" key="1">
    <citation type="journal article" date="2012" name="Science">
        <title>The Paleozoic origin of enzymatic lignin decomposition reconstructed from 31 fungal genomes.</title>
        <authorList>
            <person name="Floudas D."/>
            <person name="Binder M."/>
            <person name="Riley R."/>
            <person name="Barry K."/>
            <person name="Blanchette R.A."/>
            <person name="Henrissat B."/>
            <person name="Martinez A.T."/>
            <person name="Otillar R."/>
            <person name="Spatafora J.W."/>
            <person name="Yadav J.S."/>
            <person name="Aerts A."/>
            <person name="Benoit I."/>
            <person name="Boyd A."/>
            <person name="Carlson A."/>
            <person name="Copeland A."/>
            <person name="Coutinho P.M."/>
            <person name="de Vries R.P."/>
            <person name="Ferreira P."/>
            <person name="Findley K."/>
            <person name="Foster B."/>
            <person name="Gaskell J."/>
            <person name="Glotzer D."/>
            <person name="Gorecki P."/>
            <person name="Heitman J."/>
            <person name="Hesse C."/>
            <person name="Hori C."/>
            <person name="Igarashi K."/>
            <person name="Jurgens J.A."/>
            <person name="Kallen N."/>
            <person name="Kersten P."/>
            <person name="Kohler A."/>
            <person name="Kuees U."/>
            <person name="Kumar T.K.A."/>
            <person name="Kuo A."/>
            <person name="LaButti K."/>
            <person name="Larrondo L.F."/>
            <person name="Lindquist E."/>
            <person name="Ling A."/>
            <person name="Lombard V."/>
            <person name="Lucas S."/>
            <person name="Lundell T."/>
            <person name="Martin R."/>
            <person name="McLaughlin D.J."/>
            <person name="Morgenstern I."/>
            <person name="Morin E."/>
            <person name="Murat C."/>
            <person name="Nagy L.G."/>
            <person name="Nolan M."/>
            <person name="Ohm R.A."/>
            <person name="Patyshakuliyeva A."/>
            <person name="Rokas A."/>
            <person name="Ruiz-Duenas F.J."/>
            <person name="Sabat G."/>
            <person name="Salamov A."/>
            <person name="Samejima M."/>
            <person name="Schmutz J."/>
            <person name="Slot J.C."/>
            <person name="St John F."/>
            <person name="Stenlid J."/>
            <person name="Sun H."/>
            <person name="Sun S."/>
            <person name="Syed K."/>
            <person name="Tsang A."/>
            <person name="Wiebenga A."/>
            <person name="Young D."/>
            <person name="Pisabarro A."/>
            <person name="Eastwood D.C."/>
            <person name="Martin F."/>
            <person name="Cullen D."/>
            <person name="Grigoriev I.V."/>
            <person name="Hibbett D.S."/>
        </authorList>
    </citation>
    <scope>NUCLEOTIDE SEQUENCE [LARGE SCALE GENOMIC DNA]</scope>
    <source>
        <strain evidence="6 7">MD-104</strain>
    </source>
</reference>
<dbReference type="GO" id="GO:0005634">
    <property type="term" value="C:nucleus"/>
    <property type="evidence" value="ECO:0007669"/>
    <property type="project" value="TreeGrafter"/>
</dbReference>
<dbReference type="GO" id="GO:0008270">
    <property type="term" value="F:zinc ion binding"/>
    <property type="evidence" value="ECO:0007669"/>
    <property type="project" value="UniProtKB-KW"/>
</dbReference>
<dbReference type="EMBL" id="KB468113">
    <property type="protein sequence ID" value="PCH40852.1"/>
    <property type="molecule type" value="Genomic_DNA"/>
</dbReference>
<gene>
    <name evidence="6" type="ORF">WOLCODRAFT_117801</name>
</gene>
<dbReference type="STRING" id="742152.A0A2H3JF45"/>
<accession>A0A2H3JF45</accession>
<dbReference type="GO" id="GO:0000981">
    <property type="term" value="F:DNA-binding transcription factor activity, RNA polymerase II-specific"/>
    <property type="evidence" value="ECO:0007669"/>
    <property type="project" value="TreeGrafter"/>
</dbReference>
<organism evidence="6 7">
    <name type="scientific">Wolfiporia cocos (strain MD-104)</name>
    <name type="common">Brown rot fungus</name>
    <dbReference type="NCBI Taxonomy" id="742152"/>
    <lineage>
        <taxon>Eukaryota</taxon>
        <taxon>Fungi</taxon>
        <taxon>Dikarya</taxon>
        <taxon>Basidiomycota</taxon>
        <taxon>Agaricomycotina</taxon>
        <taxon>Agaricomycetes</taxon>
        <taxon>Polyporales</taxon>
        <taxon>Phaeolaceae</taxon>
        <taxon>Wolfiporia</taxon>
    </lineage>
</organism>
<dbReference type="InterPro" id="IPR024119">
    <property type="entry name" value="TF_DEAF-1"/>
</dbReference>
<dbReference type="PROSITE" id="PS01360">
    <property type="entry name" value="ZF_MYND_1"/>
    <property type="match status" value="1"/>
</dbReference>